<evidence type="ECO:0000256" key="7">
    <source>
        <dbReference type="ARBA" id="ARBA00023004"/>
    </source>
</evidence>
<evidence type="ECO:0000256" key="2">
    <source>
        <dbReference type="ARBA" id="ARBA00005179"/>
    </source>
</evidence>
<comment type="pathway">
    <text evidence="2">Secondary metabolite biosynthesis.</text>
</comment>
<dbReference type="Proteomes" id="UP001465976">
    <property type="component" value="Unassembled WGS sequence"/>
</dbReference>
<keyword evidence="6" id="KW-0560">Oxidoreductase</keyword>
<dbReference type="PANTHER" id="PTHR46300">
    <property type="entry name" value="P450, PUTATIVE (EUROFUNG)-RELATED-RELATED"/>
    <property type="match status" value="1"/>
</dbReference>
<evidence type="ECO:0000256" key="6">
    <source>
        <dbReference type="ARBA" id="ARBA00023002"/>
    </source>
</evidence>
<comment type="similarity">
    <text evidence="3">Belongs to the cytochrome P450 family.</text>
</comment>
<comment type="cofactor">
    <cofactor evidence="1">
        <name>heme</name>
        <dbReference type="ChEBI" id="CHEBI:30413"/>
    </cofactor>
</comment>
<evidence type="ECO:0000313" key="10">
    <source>
        <dbReference type="Proteomes" id="UP001465976"/>
    </source>
</evidence>
<sequence>MASPIFRMSILFDGLVIISDPKIAEELFTRRALNYSSRKFLAYTSGIRSRNRRMLLMQYGDDFSKQRAAMQLLFKPDGTSHFSVPFPVIHVPSAVESNRHRQKQQAVKLLIDFLEDNGAANWNDYLKYYSSGVALGIAFGMSVFTAHERMPLMIGNTETLGIDLKIGQSLPDIAPWLEYLPDFFAPWRARGRAVHEYEAKLFGDWAEESRYEDPSVLKKESLVGQMWRNQEAIGLDDKSVAYVGGSVGEAGTNTTQCVLACFLYACTLFPSITEHAQKELDTVVGDQRLPDFSDLPNLPYLWALVKEVLRWVPVTPLALPHYISENDSYRGFYIPGGSLAITSIWNMHRDPSIFKDPDAFDPWDLDFRASAIQLGLAPTSNKQLHVGLDVEVVPVDDWESTLSDAKAVNDYSENPFDGIRWRDSVNVEPRELPLDIKLRSPAREVLIREEWEAYGLRERE</sequence>
<evidence type="ECO:0000256" key="8">
    <source>
        <dbReference type="ARBA" id="ARBA00023033"/>
    </source>
</evidence>
<keyword evidence="7" id="KW-0408">Iron</keyword>
<dbReference type="InterPro" id="IPR050364">
    <property type="entry name" value="Cytochrome_P450_fung"/>
</dbReference>
<evidence type="ECO:0000256" key="5">
    <source>
        <dbReference type="ARBA" id="ARBA00022723"/>
    </source>
</evidence>
<accession>A0ABR3G1R6</accession>
<dbReference type="Gene3D" id="1.10.630.10">
    <property type="entry name" value="Cytochrome P450"/>
    <property type="match status" value="1"/>
</dbReference>
<dbReference type="Pfam" id="PF00067">
    <property type="entry name" value="p450"/>
    <property type="match status" value="1"/>
</dbReference>
<evidence type="ECO:0000256" key="3">
    <source>
        <dbReference type="ARBA" id="ARBA00010617"/>
    </source>
</evidence>
<gene>
    <name evidence="9" type="ORF">V5O48_000409</name>
</gene>
<dbReference type="InterPro" id="IPR036396">
    <property type="entry name" value="Cyt_P450_sf"/>
</dbReference>
<proteinExistence type="inferred from homology"/>
<evidence type="ECO:0000256" key="1">
    <source>
        <dbReference type="ARBA" id="ARBA00001971"/>
    </source>
</evidence>
<dbReference type="PANTHER" id="PTHR46300:SF7">
    <property type="entry name" value="P450, PUTATIVE (EUROFUNG)-RELATED"/>
    <property type="match status" value="1"/>
</dbReference>
<dbReference type="InterPro" id="IPR001128">
    <property type="entry name" value="Cyt_P450"/>
</dbReference>
<dbReference type="SUPFAM" id="SSF48264">
    <property type="entry name" value="Cytochrome P450"/>
    <property type="match status" value="1"/>
</dbReference>
<dbReference type="PRINTS" id="PR00463">
    <property type="entry name" value="EP450I"/>
</dbReference>
<keyword evidence="8" id="KW-0503">Monooxygenase</keyword>
<reference evidence="9 10" key="1">
    <citation type="submission" date="2024-02" db="EMBL/GenBank/DDBJ databases">
        <title>A draft genome for the cacao thread blight pathogen Marasmius crinis-equi.</title>
        <authorList>
            <person name="Cohen S.P."/>
            <person name="Baruah I.K."/>
            <person name="Amoako-Attah I."/>
            <person name="Bukari Y."/>
            <person name="Meinhardt L.W."/>
            <person name="Bailey B.A."/>
        </authorList>
    </citation>
    <scope>NUCLEOTIDE SEQUENCE [LARGE SCALE GENOMIC DNA]</scope>
    <source>
        <strain evidence="9 10">GH-76</strain>
    </source>
</reference>
<evidence type="ECO:0008006" key="11">
    <source>
        <dbReference type="Google" id="ProtNLM"/>
    </source>
</evidence>
<protein>
    <recommendedName>
        <fullName evidence="11">Cytochrome P450</fullName>
    </recommendedName>
</protein>
<evidence type="ECO:0000256" key="4">
    <source>
        <dbReference type="ARBA" id="ARBA00022617"/>
    </source>
</evidence>
<keyword evidence="10" id="KW-1185">Reference proteome</keyword>
<comment type="caution">
    <text evidence="9">The sequence shown here is derived from an EMBL/GenBank/DDBJ whole genome shotgun (WGS) entry which is preliminary data.</text>
</comment>
<name>A0ABR3G1R6_9AGAR</name>
<dbReference type="EMBL" id="JBAHYK010000007">
    <property type="protein sequence ID" value="KAL0581593.1"/>
    <property type="molecule type" value="Genomic_DNA"/>
</dbReference>
<dbReference type="InterPro" id="IPR002401">
    <property type="entry name" value="Cyt_P450_E_grp-I"/>
</dbReference>
<keyword evidence="5" id="KW-0479">Metal-binding</keyword>
<evidence type="ECO:0000313" key="9">
    <source>
        <dbReference type="EMBL" id="KAL0581593.1"/>
    </source>
</evidence>
<keyword evidence="4" id="KW-0349">Heme</keyword>
<organism evidence="9 10">
    <name type="scientific">Marasmius crinis-equi</name>
    <dbReference type="NCBI Taxonomy" id="585013"/>
    <lineage>
        <taxon>Eukaryota</taxon>
        <taxon>Fungi</taxon>
        <taxon>Dikarya</taxon>
        <taxon>Basidiomycota</taxon>
        <taxon>Agaricomycotina</taxon>
        <taxon>Agaricomycetes</taxon>
        <taxon>Agaricomycetidae</taxon>
        <taxon>Agaricales</taxon>
        <taxon>Marasmiineae</taxon>
        <taxon>Marasmiaceae</taxon>
        <taxon>Marasmius</taxon>
    </lineage>
</organism>